<evidence type="ECO:0000313" key="2">
    <source>
        <dbReference type="Proteomes" id="UP001057402"/>
    </source>
</evidence>
<evidence type="ECO:0000313" key="1">
    <source>
        <dbReference type="EMBL" id="KAI4387374.1"/>
    </source>
</evidence>
<sequence length="455" mass="49979">MVWGQVNCSNRMQPNENDCLDGLDLLHSFQLLSSLKEPGASLSQIASDVNHNHIQGIPPIRPHSISSFFISNNRISGEIPTSIYELWNIRILDLADNNLTGVLPPCLGNLSSTQGALSLSGNNFAGKIPEFNSVKCELDTIDLSSNSFEGPLPRSFSSCRKLKYVNFGSNKIMDGFPSWLGSLPSLKVHMLHSNRLYGEIKPPGNESMFPSLKVITLSYNLFWGKLPADYFPHWLAVKYFSPGDAQCPDAYVQIVKMTIIDKGVEREFGKTTGYFTLLDLSSNNFSGTIVESIGDNLLKLHTLNLSNNDLTGLIPQSLANLRNLEVFYLSQNRLGKIPGTLKHMTSLAHFNVSYNNLSGTIPGENQFGTFENTSYIGNPGLCGAPLTKRCGKNSPQFTLCSGHDQEGLPFGFMWITTLAGLMGGFSRRSGVGAGIRCCCFVLVCEELAEVWERTA</sequence>
<organism evidence="1 2">
    <name type="scientific">Melastoma candidum</name>
    <dbReference type="NCBI Taxonomy" id="119954"/>
    <lineage>
        <taxon>Eukaryota</taxon>
        <taxon>Viridiplantae</taxon>
        <taxon>Streptophyta</taxon>
        <taxon>Embryophyta</taxon>
        <taxon>Tracheophyta</taxon>
        <taxon>Spermatophyta</taxon>
        <taxon>Magnoliopsida</taxon>
        <taxon>eudicotyledons</taxon>
        <taxon>Gunneridae</taxon>
        <taxon>Pentapetalae</taxon>
        <taxon>rosids</taxon>
        <taxon>malvids</taxon>
        <taxon>Myrtales</taxon>
        <taxon>Melastomataceae</taxon>
        <taxon>Melastomatoideae</taxon>
        <taxon>Melastomateae</taxon>
        <taxon>Melastoma</taxon>
    </lineage>
</organism>
<proteinExistence type="predicted"/>
<protein>
    <submittedName>
        <fullName evidence="1">Uncharacterized protein</fullName>
    </submittedName>
</protein>
<name>A0ACB9S896_9MYRT</name>
<dbReference type="Proteomes" id="UP001057402">
    <property type="component" value="Chromosome 2"/>
</dbReference>
<accession>A0ACB9S896</accession>
<dbReference type="EMBL" id="CM042881">
    <property type="protein sequence ID" value="KAI4387374.1"/>
    <property type="molecule type" value="Genomic_DNA"/>
</dbReference>
<reference evidence="2" key="1">
    <citation type="journal article" date="2023" name="Front. Plant Sci.">
        <title>Chromosomal-level genome assembly of Melastoma candidum provides insights into trichome evolution.</title>
        <authorList>
            <person name="Zhong Y."/>
            <person name="Wu W."/>
            <person name="Sun C."/>
            <person name="Zou P."/>
            <person name="Liu Y."/>
            <person name="Dai S."/>
            <person name="Zhou R."/>
        </authorList>
    </citation>
    <scope>NUCLEOTIDE SEQUENCE [LARGE SCALE GENOMIC DNA]</scope>
</reference>
<comment type="caution">
    <text evidence="1">The sequence shown here is derived from an EMBL/GenBank/DDBJ whole genome shotgun (WGS) entry which is preliminary data.</text>
</comment>
<gene>
    <name evidence="1" type="ORF">MLD38_005212</name>
</gene>
<keyword evidence="2" id="KW-1185">Reference proteome</keyword>